<evidence type="ECO:0000313" key="1">
    <source>
        <dbReference type="EMBL" id="KAA6378391.1"/>
    </source>
</evidence>
<dbReference type="Proteomes" id="UP000324800">
    <property type="component" value="Unassembled WGS sequence"/>
</dbReference>
<comment type="caution">
    <text evidence="1">The sequence shown here is derived from an EMBL/GenBank/DDBJ whole genome shotgun (WGS) entry which is preliminary data.</text>
</comment>
<dbReference type="EMBL" id="SNRW01009176">
    <property type="protein sequence ID" value="KAA6378391.1"/>
    <property type="molecule type" value="Genomic_DNA"/>
</dbReference>
<organism evidence="1 2">
    <name type="scientific">Streblomastix strix</name>
    <dbReference type="NCBI Taxonomy" id="222440"/>
    <lineage>
        <taxon>Eukaryota</taxon>
        <taxon>Metamonada</taxon>
        <taxon>Preaxostyla</taxon>
        <taxon>Oxymonadida</taxon>
        <taxon>Streblomastigidae</taxon>
        <taxon>Streblomastix</taxon>
    </lineage>
</organism>
<dbReference type="AlphaFoldDB" id="A0A5J4V7W8"/>
<proteinExistence type="predicted"/>
<accession>A0A5J4V7W8</accession>
<sequence length="610" mass="69535">MSFSAQDYLARLSKASHSDYVSSYSALNEVMRILTIEAQSFILSKQEFIDQPVNTLFSSGTRQTRAPLGARGSATCCCVQTCQVNWTITIPANTLGIQLNQVNLTKGGNTDIEFARQLTNFNGTKTAAAPLPADRQIDQNTQKYNGNEVLKFWLGFSTTCGPFQQVAICKDNTKLWETSIYAREQAIICSNSLSDLTVNNSITVSPLESITQGKRHCGVFIDIPVSKLNASTCDYYYKIPEPITFSEVLDLNQLNPIFNEFPVLTRNYASLYLQLWMTDFLQDLKIVWLNKTYPIRDQHLAYTMIPPEKPDIIILMTNAAEIEYKQYSVRMINCRDLEADSTDPKNSIQQIDTAYFEYLSIHNLCFTMENEQAIIDMIRAQKVIHFPTQVLKSQSSNYTMNNFEPTSGQIQSIMSFSNTKAMFMTFAMPWYRTWFFPMLFHNIDLIIDQRHAVPFPYEAHTQSTNGTIFQCFVDQDIISPSSDLYHSLTFENVNINDKKYWYGKNDGDINNIDNVFNNTTLFQGSKAVKTYYPNKYMLAWKLATDDSFMRGYNSTRLGARTDIQLMLNTQIITGIVDNYKINNDTIHPENQNTLAGFMGTRSYPIGNQVG</sequence>
<protein>
    <submittedName>
        <fullName evidence="1">Uncharacterized protein</fullName>
    </submittedName>
</protein>
<gene>
    <name evidence="1" type="ORF">EZS28_026082</name>
</gene>
<name>A0A5J4V7W8_9EUKA</name>
<evidence type="ECO:0000313" key="2">
    <source>
        <dbReference type="Proteomes" id="UP000324800"/>
    </source>
</evidence>
<reference evidence="1 2" key="1">
    <citation type="submission" date="2019-03" db="EMBL/GenBank/DDBJ databases">
        <title>Single cell metagenomics reveals metabolic interactions within the superorganism composed of flagellate Streblomastix strix and complex community of Bacteroidetes bacteria on its surface.</title>
        <authorList>
            <person name="Treitli S.C."/>
            <person name="Kolisko M."/>
            <person name="Husnik F."/>
            <person name="Keeling P."/>
            <person name="Hampl V."/>
        </authorList>
    </citation>
    <scope>NUCLEOTIDE SEQUENCE [LARGE SCALE GENOMIC DNA]</scope>
    <source>
        <strain evidence="1">ST1C</strain>
    </source>
</reference>